<reference evidence="1 2" key="1">
    <citation type="submission" date="2015-02" db="EMBL/GenBank/DDBJ databases">
        <title>Draft genome sequences of ten Microbacterium spp. with emphasis on heavy metal contaminated environments.</title>
        <authorList>
            <person name="Corretto E."/>
        </authorList>
    </citation>
    <scope>NUCLEOTIDE SEQUENCE [LARGE SCALE GENOMIC DNA]</scope>
    <source>
        <strain evidence="1 2">BEL4b</strain>
    </source>
</reference>
<dbReference type="Proteomes" id="UP000033640">
    <property type="component" value="Unassembled WGS sequence"/>
</dbReference>
<sequence>MSYEDAEGRNFRETFHLDVEPWRRSIAEADPLIQAGKYIESVAYEVRDVKQAIRGRQTM</sequence>
<evidence type="ECO:0000313" key="1">
    <source>
        <dbReference type="EMBL" id="KJL30233.1"/>
    </source>
</evidence>
<name>A0A0F0LAT4_9MICO</name>
<gene>
    <name evidence="1" type="ORF">RS83_00983</name>
</gene>
<organism evidence="1 2">
    <name type="scientific">Microbacterium oxydans</name>
    <dbReference type="NCBI Taxonomy" id="82380"/>
    <lineage>
        <taxon>Bacteria</taxon>
        <taxon>Bacillati</taxon>
        <taxon>Actinomycetota</taxon>
        <taxon>Actinomycetes</taxon>
        <taxon>Micrococcales</taxon>
        <taxon>Microbacteriaceae</taxon>
        <taxon>Microbacterium</taxon>
    </lineage>
</organism>
<dbReference type="EMBL" id="JYIW01000020">
    <property type="protein sequence ID" value="KJL30233.1"/>
    <property type="molecule type" value="Genomic_DNA"/>
</dbReference>
<dbReference type="PATRIC" id="fig|82380.11.peg.1014"/>
<comment type="caution">
    <text evidence="1">The sequence shown here is derived from an EMBL/GenBank/DDBJ whole genome shotgun (WGS) entry which is preliminary data.</text>
</comment>
<dbReference type="AlphaFoldDB" id="A0A0F0LAT4"/>
<accession>A0A0F0LAT4</accession>
<evidence type="ECO:0000313" key="2">
    <source>
        <dbReference type="Proteomes" id="UP000033640"/>
    </source>
</evidence>
<protein>
    <submittedName>
        <fullName evidence="1">Uncharacterized protein</fullName>
    </submittedName>
</protein>
<proteinExistence type="predicted"/>